<proteinExistence type="predicted"/>
<organism evidence="1 2">
    <name type="scientific">Microbulbifer taiwanensis</name>
    <dbReference type="NCBI Taxonomy" id="986746"/>
    <lineage>
        <taxon>Bacteria</taxon>
        <taxon>Pseudomonadati</taxon>
        <taxon>Pseudomonadota</taxon>
        <taxon>Gammaproteobacteria</taxon>
        <taxon>Cellvibrionales</taxon>
        <taxon>Microbulbiferaceae</taxon>
        <taxon>Microbulbifer</taxon>
    </lineage>
</organism>
<evidence type="ECO:0000313" key="2">
    <source>
        <dbReference type="Proteomes" id="UP001596425"/>
    </source>
</evidence>
<keyword evidence="2" id="KW-1185">Reference proteome</keyword>
<accession>A0ABW1YNS2</accession>
<name>A0ABW1YNS2_9GAMM</name>
<reference evidence="2" key="1">
    <citation type="journal article" date="2019" name="Int. J. Syst. Evol. Microbiol.">
        <title>The Global Catalogue of Microorganisms (GCM) 10K type strain sequencing project: providing services to taxonomists for standard genome sequencing and annotation.</title>
        <authorList>
            <consortium name="The Broad Institute Genomics Platform"/>
            <consortium name="The Broad Institute Genome Sequencing Center for Infectious Disease"/>
            <person name="Wu L."/>
            <person name="Ma J."/>
        </authorList>
    </citation>
    <scope>NUCLEOTIDE SEQUENCE [LARGE SCALE GENOMIC DNA]</scope>
    <source>
        <strain evidence="2">CGMCC 1.13718</strain>
    </source>
</reference>
<dbReference type="RefSeq" id="WP_377516628.1">
    <property type="nucleotide sequence ID" value="NZ_JBHSVR010000001.1"/>
</dbReference>
<gene>
    <name evidence="1" type="ORF">ACFQBM_12695</name>
</gene>
<comment type="caution">
    <text evidence="1">The sequence shown here is derived from an EMBL/GenBank/DDBJ whole genome shotgun (WGS) entry which is preliminary data.</text>
</comment>
<sequence length="370" mass="40226">MHQKDYSGFVYFHPSTRGQDGKPVFIDKGLLRRFMDLVDTATEEGRRLAVQVTELKSKAAGLESASNISDGFSHRQTFGGVEVTYAVFQRSNERNRGPGVYITGIRRVNKDDSGKDHAPGLYRVDFSAGRGWEISDSPCDNISTTVGAIGAVFSGGRYSAGETGRSFGGYFTEKLSGGKLNDGFSLYYAPSYLVDSLGVWRTSEQKTNPQGAGPKQLAQLFKATLPWSSSANPEVKYEWYVFGEGAKMLSLALNEYKGLGAGPLNEHRFTFLDPKASLGIVYKNLADVGAKVSEPGFLMSRAAYAAKVHQVTVPGELVEGLQSQGASWTQADKLVQPLAAALKSFESRGPDFTFAEMVKELMSNIDAGWT</sequence>
<dbReference type="EMBL" id="JBHSVR010000001">
    <property type="protein sequence ID" value="MFC6634151.1"/>
    <property type="molecule type" value="Genomic_DNA"/>
</dbReference>
<dbReference type="Proteomes" id="UP001596425">
    <property type="component" value="Unassembled WGS sequence"/>
</dbReference>
<evidence type="ECO:0000313" key="1">
    <source>
        <dbReference type="EMBL" id="MFC6634151.1"/>
    </source>
</evidence>
<protein>
    <submittedName>
        <fullName evidence="1">Uncharacterized protein</fullName>
    </submittedName>
</protein>